<evidence type="ECO:0000259" key="3">
    <source>
        <dbReference type="Pfam" id="PF23559"/>
    </source>
</evidence>
<evidence type="ECO:0000256" key="2">
    <source>
        <dbReference type="ARBA" id="ARBA00022821"/>
    </source>
</evidence>
<dbReference type="Proteomes" id="UP000516437">
    <property type="component" value="Chromosome 1"/>
</dbReference>
<protein>
    <recommendedName>
        <fullName evidence="3">Disease resistance protein winged helix domain-containing protein</fullName>
    </recommendedName>
</protein>
<comment type="caution">
    <text evidence="4">The sequence shown here is derived from an EMBL/GenBank/DDBJ whole genome shotgun (WGS) entry which is preliminary data.</text>
</comment>
<dbReference type="PANTHER" id="PTHR36766">
    <property type="entry name" value="PLANT BROAD-SPECTRUM MILDEW RESISTANCE PROTEIN RPW8"/>
    <property type="match status" value="1"/>
</dbReference>
<gene>
    <name evidence="4" type="ORF">CJ030_MR1G018401</name>
</gene>
<keyword evidence="1" id="KW-0677">Repeat</keyword>
<evidence type="ECO:0000313" key="4">
    <source>
        <dbReference type="EMBL" id="KAB1225982.1"/>
    </source>
</evidence>
<feature type="domain" description="Disease resistance protein winged helix" evidence="3">
    <location>
        <begin position="1"/>
        <end position="56"/>
    </location>
</feature>
<reference evidence="4 5" key="1">
    <citation type="journal article" date="2019" name="Plant Biotechnol. J.">
        <title>The red bayberry genome and genetic basis of sex determination.</title>
        <authorList>
            <person name="Jia H.M."/>
            <person name="Jia H.J."/>
            <person name="Cai Q.L."/>
            <person name="Wang Y."/>
            <person name="Zhao H.B."/>
            <person name="Yang W.F."/>
            <person name="Wang G.Y."/>
            <person name="Li Y.H."/>
            <person name="Zhan D.L."/>
            <person name="Shen Y.T."/>
            <person name="Niu Q.F."/>
            <person name="Chang L."/>
            <person name="Qiu J."/>
            <person name="Zhao L."/>
            <person name="Xie H.B."/>
            <person name="Fu W.Y."/>
            <person name="Jin J."/>
            <person name="Li X.W."/>
            <person name="Jiao Y."/>
            <person name="Zhou C.C."/>
            <person name="Tu T."/>
            <person name="Chai C.Y."/>
            <person name="Gao J.L."/>
            <person name="Fan L.J."/>
            <person name="van de Weg E."/>
            <person name="Wang J.Y."/>
            <person name="Gao Z.S."/>
        </authorList>
    </citation>
    <scope>NUCLEOTIDE SEQUENCE [LARGE SCALE GENOMIC DNA]</scope>
    <source>
        <tissue evidence="4">Leaves</tissue>
    </source>
</reference>
<accession>A0A6A1WL27</accession>
<keyword evidence="5" id="KW-1185">Reference proteome</keyword>
<dbReference type="EMBL" id="RXIC02000019">
    <property type="protein sequence ID" value="KAB1225982.1"/>
    <property type="molecule type" value="Genomic_DNA"/>
</dbReference>
<evidence type="ECO:0000256" key="1">
    <source>
        <dbReference type="ARBA" id="ARBA00022737"/>
    </source>
</evidence>
<proteinExistence type="predicted"/>
<dbReference type="OrthoDB" id="1750311at2759"/>
<dbReference type="AlphaFoldDB" id="A0A6A1WL27"/>
<dbReference type="PANTHER" id="PTHR36766:SF38">
    <property type="entry name" value="DISEASE RESISTANCE PROTEIN RGA3"/>
    <property type="match status" value="1"/>
</dbReference>
<evidence type="ECO:0000313" key="5">
    <source>
        <dbReference type="Proteomes" id="UP000516437"/>
    </source>
</evidence>
<name>A0A6A1WL27_9ROSI</name>
<organism evidence="4 5">
    <name type="scientific">Morella rubra</name>
    <name type="common">Chinese bayberry</name>
    <dbReference type="NCBI Taxonomy" id="262757"/>
    <lineage>
        <taxon>Eukaryota</taxon>
        <taxon>Viridiplantae</taxon>
        <taxon>Streptophyta</taxon>
        <taxon>Embryophyta</taxon>
        <taxon>Tracheophyta</taxon>
        <taxon>Spermatophyta</taxon>
        <taxon>Magnoliopsida</taxon>
        <taxon>eudicotyledons</taxon>
        <taxon>Gunneridae</taxon>
        <taxon>Pentapetalae</taxon>
        <taxon>rosids</taxon>
        <taxon>fabids</taxon>
        <taxon>Fagales</taxon>
        <taxon>Myricaceae</taxon>
        <taxon>Morella</taxon>
    </lineage>
</organism>
<dbReference type="GO" id="GO:0006952">
    <property type="term" value="P:defense response"/>
    <property type="evidence" value="ECO:0007669"/>
    <property type="project" value="UniProtKB-KW"/>
</dbReference>
<dbReference type="InterPro" id="IPR058922">
    <property type="entry name" value="WHD_DRP"/>
</dbReference>
<dbReference type="Pfam" id="PF23559">
    <property type="entry name" value="WHD_DRP"/>
    <property type="match status" value="1"/>
</dbReference>
<keyword evidence="2" id="KW-0611">Plant defense</keyword>
<sequence>MAQGFISVSHQHQELEDIGHDYFMDLLWRSFFQEAKVDEFGDIICCKMHGLMRDLAISVAGSLITSLDSIDERTRHVSIDSFPCLYPGVLVSERTVDLHKVPKSTDNGKVFLSSLSVLVLSSKEIEIPFF</sequence>